<feature type="region of interest" description="Disordered" evidence="1">
    <location>
        <begin position="1"/>
        <end position="42"/>
    </location>
</feature>
<gene>
    <name evidence="2" type="ORF">SDC9_121562</name>
</gene>
<dbReference type="AlphaFoldDB" id="A0A645CCB8"/>
<evidence type="ECO:0000313" key="2">
    <source>
        <dbReference type="EMBL" id="MPM74574.1"/>
    </source>
</evidence>
<feature type="compositionally biased region" description="Basic and acidic residues" evidence="1">
    <location>
        <begin position="11"/>
        <end position="42"/>
    </location>
</feature>
<proteinExistence type="predicted"/>
<name>A0A645CCB8_9ZZZZ</name>
<feature type="region of interest" description="Disordered" evidence="1">
    <location>
        <begin position="54"/>
        <end position="79"/>
    </location>
</feature>
<reference evidence="2" key="1">
    <citation type="submission" date="2019-08" db="EMBL/GenBank/DDBJ databases">
        <authorList>
            <person name="Kucharzyk K."/>
            <person name="Murdoch R.W."/>
            <person name="Higgins S."/>
            <person name="Loffler F."/>
        </authorList>
    </citation>
    <scope>NUCLEOTIDE SEQUENCE</scope>
</reference>
<comment type="caution">
    <text evidence="2">The sequence shown here is derived from an EMBL/GenBank/DDBJ whole genome shotgun (WGS) entry which is preliminary data.</text>
</comment>
<protein>
    <submittedName>
        <fullName evidence="2">Uncharacterized protein</fullName>
    </submittedName>
</protein>
<organism evidence="2">
    <name type="scientific">bioreactor metagenome</name>
    <dbReference type="NCBI Taxonomy" id="1076179"/>
    <lineage>
        <taxon>unclassified sequences</taxon>
        <taxon>metagenomes</taxon>
        <taxon>ecological metagenomes</taxon>
    </lineage>
</organism>
<accession>A0A645CCB8</accession>
<evidence type="ECO:0000256" key="1">
    <source>
        <dbReference type="SAM" id="MobiDB-lite"/>
    </source>
</evidence>
<sequence>MRDALAVQGGDYHKRGGDKIDDYRRRRSHQKDDRNNADERHINSAVFSRIERHRAAQDAQQRQYAEGDKVIKIPPSGIV</sequence>
<dbReference type="EMBL" id="VSSQ01026056">
    <property type="protein sequence ID" value="MPM74574.1"/>
    <property type="molecule type" value="Genomic_DNA"/>
</dbReference>